<evidence type="ECO:0000313" key="1">
    <source>
        <dbReference type="EMBL" id="CAA24040.1"/>
    </source>
</evidence>
<proteinExistence type="predicted"/>
<organism evidence="1">
    <name type="scientific">Neurospora crassa</name>
    <dbReference type="NCBI Taxonomy" id="5141"/>
    <lineage>
        <taxon>Eukaryota</taxon>
        <taxon>Fungi</taxon>
        <taxon>Dikarya</taxon>
        <taxon>Ascomycota</taxon>
        <taxon>Pezizomycotina</taxon>
        <taxon>Sordariomycetes</taxon>
        <taxon>Sordariomycetidae</taxon>
        <taxon>Sordariales</taxon>
        <taxon>Sordariaceae</taxon>
        <taxon>Neurospora</taxon>
    </lineage>
</organism>
<protein>
    <submittedName>
        <fullName evidence="1">Neurospora crassa ATPase proteolipid like gene and unidentified reading frame on complementary strand</fullName>
    </submittedName>
</protein>
<accession>V9H0Z9</accession>
<name>V9H0Z9_NEUCS</name>
<dbReference type="AlphaFoldDB" id="V9H0Z9"/>
<dbReference type="EMBL" id="V00667">
    <property type="protein sequence ID" value="CAA24040.1"/>
    <property type="molecule type" value="Genomic_DNA"/>
</dbReference>
<sequence>MQHKEVKKPSSKQIILSLPRKQNLKLHMQIIDFLTKGFLKPLLLMSQIQLQYLYQLRLNLW</sequence>
<reference evidence="1" key="1">
    <citation type="journal article" date="1982" name="Nature">
        <title>Similar genes for a mitochondrial ATPase subunit in the nuclear and mitochondrial genomes of Neurospora crassa.</title>
        <authorList>
            <person name="den Boogaart P."/>
            <person name="Samallo J."/>
            <person name="Agsteribble E."/>
        </authorList>
    </citation>
    <scope>NUCLEOTIDE SEQUENCE</scope>
</reference>